<protein>
    <recommendedName>
        <fullName evidence="1">Guanylate cyclase domain-containing protein</fullName>
    </recommendedName>
</protein>
<comment type="caution">
    <text evidence="2">The sequence shown here is derived from an EMBL/GenBank/DDBJ whole genome shotgun (WGS) entry which is preliminary data.</text>
</comment>
<dbReference type="GO" id="GO:0009190">
    <property type="term" value="P:cyclic nucleotide biosynthetic process"/>
    <property type="evidence" value="ECO:0007669"/>
    <property type="project" value="InterPro"/>
</dbReference>
<dbReference type="RefSeq" id="WP_105331312.1">
    <property type="nucleotide sequence ID" value="NZ_PUHY01000012.1"/>
</dbReference>
<dbReference type="SMART" id="SM00044">
    <property type="entry name" value="CYCc"/>
    <property type="match status" value="1"/>
</dbReference>
<evidence type="ECO:0000259" key="1">
    <source>
        <dbReference type="PROSITE" id="PS50125"/>
    </source>
</evidence>
<reference evidence="2 3" key="1">
    <citation type="submission" date="2018-02" db="EMBL/GenBank/DDBJ databases">
        <title>Comparative genomes isolates from brazilian mangrove.</title>
        <authorList>
            <person name="Araujo J.E."/>
            <person name="Taketani R.G."/>
            <person name="Silva M.C.P."/>
            <person name="Loureco M.V."/>
            <person name="Andreote F.D."/>
        </authorList>
    </citation>
    <scope>NUCLEOTIDE SEQUENCE [LARGE SCALE GENOMIC DNA]</scope>
    <source>
        <strain evidence="2 3">Hex-1 MGV</strain>
    </source>
</reference>
<dbReference type="InterPro" id="IPR001054">
    <property type="entry name" value="A/G_cyclase"/>
</dbReference>
<feature type="domain" description="Guanylate cyclase" evidence="1">
    <location>
        <begin position="391"/>
        <end position="526"/>
    </location>
</feature>
<dbReference type="Proteomes" id="UP000238322">
    <property type="component" value="Unassembled WGS sequence"/>
</dbReference>
<evidence type="ECO:0000313" key="2">
    <source>
        <dbReference type="EMBL" id="PQO32300.1"/>
    </source>
</evidence>
<sequence length="664" mass="73602">MQFSSSSPPPSQTPTRVVLRVFLDGKQQKIFDDQAGREVEELNLPDRLILGRQDVTKGDPMPFRTITFTDHRKLIVTPYERREISRRSLDLTLDPLGNYLRVGNIGTHEVEVAPSGEGRIAHQQVRTFVVEDLKQQPIRLMIAKNIAIEVGVKGVVAEHQFPEPTLSQTSISQSVTDVAMMLRQSRMSDGYATPTGPSSADIERILGAVSAVLEKAASSPDFFTTAAENVCKLGNFDSCSYLGLDLTANQWQCEATWPAYDSVNNEGPHFDGKALEYIWTNRKTWATPASFGEASVSERIVVTPVLSHNSVVGALYASKQKGMLGDDVLADCEVKFVEVIRDCLTVGLERLKQEQEAAKHQVCLAQFFPPGIADRILYDETLLETREENISVLFCDIRGFSTISSAIGSIRTLEWLRDVLGELSESVIRHSGVLLEYVGDEMVAMWGAPDSQPEHADLACLAAIDMIGKLERLNQAWSDRIPDHLLPFGLTIGINTGDCVVGKKGTEYKYMWGPLGPTVNIASRVQGATKHFCPKRVGEDTATIYLPPNILITEATRLALGSNMPTRHLGSIQVVNIPDPIRVHQLATSTAGQWNHLRENYEHALLQFESRNFLEALNTLDNIAKIDELRSDGPTRCLRDRALALLQNPKLVGDDHPTWLLDQK</sequence>
<dbReference type="EMBL" id="PUHY01000012">
    <property type="protein sequence ID" value="PQO32300.1"/>
    <property type="molecule type" value="Genomic_DNA"/>
</dbReference>
<dbReference type="SUPFAM" id="SSF55073">
    <property type="entry name" value="Nucleotide cyclase"/>
    <property type="match status" value="1"/>
</dbReference>
<accession>A0A2S8FJS8</accession>
<evidence type="ECO:0000313" key="3">
    <source>
        <dbReference type="Proteomes" id="UP000238322"/>
    </source>
</evidence>
<gene>
    <name evidence="2" type="ORF">C5Y83_18915</name>
</gene>
<dbReference type="InterPro" id="IPR029787">
    <property type="entry name" value="Nucleotide_cyclase"/>
</dbReference>
<dbReference type="InterPro" id="IPR050697">
    <property type="entry name" value="Adenylyl/Guanylyl_Cyclase_3/4"/>
</dbReference>
<dbReference type="Gene3D" id="3.30.70.1230">
    <property type="entry name" value="Nucleotide cyclase"/>
    <property type="match status" value="1"/>
</dbReference>
<dbReference type="PANTHER" id="PTHR43081">
    <property type="entry name" value="ADENYLATE CYCLASE, TERMINAL-DIFFERENTIATION SPECIFIC-RELATED"/>
    <property type="match status" value="1"/>
</dbReference>
<dbReference type="PROSITE" id="PS50125">
    <property type="entry name" value="GUANYLATE_CYCLASE_2"/>
    <property type="match status" value="1"/>
</dbReference>
<dbReference type="OrthoDB" id="9806704at2"/>
<proteinExistence type="predicted"/>
<dbReference type="CDD" id="cd07302">
    <property type="entry name" value="CHD"/>
    <property type="match status" value="1"/>
</dbReference>
<name>A0A2S8FJS8_9BACT</name>
<dbReference type="GO" id="GO:0004016">
    <property type="term" value="F:adenylate cyclase activity"/>
    <property type="evidence" value="ECO:0007669"/>
    <property type="project" value="UniProtKB-ARBA"/>
</dbReference>
<dbReference type="PANTHER" id="PTHR43081:SF1">
    <property type="entry name" value="ADENYLATE CYCLASE, TERMINAL-DIFFERENTIATION SPECIFIC"/>
    <property type="match status" value="1"/>
</dbReference>
<organism evidence="2 3">
    <name type="scientific">Blastopirellula marina</name>
    <dbReference type="NCBI Taxonomy" id="124"/>
    <lineage>
        <taxon>Bacteria</taxon>
        <taxon>Pseudomonadati</taxon>
        <taxon>Planctomycetota</taxon>
        <taxon>Planctomycetia</taxon>
        <taxon>Pirellulales</taxon>
        <taxon>Pirellulaceae</taxon>
        <taxon>Blastopirellula</taxon>
    </lineage>
</organism>
<dbReference type="Pfam" id="PF00211">
    <property type="entry name" value="Guanylate_cyc"/>
    <property type="match status" value="1"/>
</dbReference>
<dbReference type="AlphaFoldDB" id="A0A2S8FJS8"/>
<dbReference type="GO" id="GO:0035556">
    <property type="term" value="P:intracellular signal transduction"/>
    <property type="evidence" value="ECO:0007669"/>
    <property type="project" value="InterPro"/>
</dbReference>